<dbReference type="PRINTS" id="PR00420">
    <property type="entry name" value="RNGMNOXGNASE"/>
</dbReference>
<protein>
    <submittedName>
        <fullName evidence="1">2-polyprenyl-6-methoxyphenol hydroxylase</fullName>
    </submittedName>
</protein>
<dbReference type="Gene3D" id="3.30.9.10">
    <property type="entry name" value="D-Amino Acid Oxidase, subunit A, domain 2"/>
    <property type="match status" value="1"/>
</dbReference>
<gene>
    <name evidence="1" type="ORF">SAMN05421870_102504</name>
</gene>
<dbReference type="SUPFAM" id="SSF51905">
    <property type="entry name" value="FAD/NAD(P)-binding domain"/>
    <property type="match status" value="1"/>
</dbReference>
<dbReference type="PANTHER" id="PTHR46865">
    <property type="entry name" value="OXIDOREDUCTASE-RELATED"/>
    <property type="match status" value="1"/>
</dbReference>
<reference evidence="2" key="1">
    <citation type="submission" date="2016-10" db="EMBL/GenBank/DDBJ databases">
        <authorList>
            <person name="Varghese N."/>
            <person name="Submissions S."/>
        </authorList>
    </citation>
    <scope>NUCLEOTIDE SEQUENCE [LARGE SCALE GENOMIC DNA]</scope>
    <source>
        <strain evidence="2">CGMCC 4.6825</strain>
    </source>
</reference>
<dbReference type="EMBL" id="FOGO01000002">
    <property type="protein sequence ID" value="SER56352.1"/>
    <property type="molecule type" value="Genomic_DNA"/>
</dbReference>
<proteinExistence type="predicted"/>
<dbReference type="PANTHER" id="PTHR46865:SF2">
    <property type="entry name" value="MONOOXYGENASE"/>
    <property type="match status" value="1"/>
</dbReference>
<sequence length="434" mass="46194">MTRTDLPHGITRTGAATLRRTALISGASIAGPALAFWLNRCGFAVTVVEKASALRGGGYPIDVRGTALEVVRRMGILPRLRDAHIDLRRLAFLDGDGGEVASIHPHTVTGGVEGRDLEVPRGDLVGALHAAVRDDVEFVFDDSVDTLDQTDHGVDVTFHGGSTRTFDLVFGADGLHSRTREFLFGPEEQFHRYLGYCFAGFTMRNAFGLSREALIWNTPGRAAVLYAVGGGSAEDSSAGGSTAGDSSAQGSSTDGDEVHAFLNFAHPEPPFEAFRNPRAQRDLVIRVFGDAGWEVPGMLAALHDADDLFFDAVSQIRMPRWSSGRVALVGDAAYAPSFLTGQGSSLALVGAYMLAASLADRDHVAGFAAYEQHTREFVTANQDLVGEGDAVLFPTSAQALDQRNAMLRNLDTMPPAEGRPAHAALTLPAFPTSG</sequence>
<dbReference type="Proteomes" id="UP000182841">
    <property type="component" value="Unassembled WGS sequence"/>
</dbReference>
<dbReference type="STRING" id="943816.AN217_03280"/>
<dbReference type="Gene3D" id="3.50.50.60">
    <property type="entry name" value="FAD/NAD(P)-binding domain"/>
    <property type="match status" value="1"/>
</dbReference>
<organism evidence="1 2">
    <name type="scientific">Streptomyces qinglanensis</name>
    <dbReference type="NCBI Taxonomy" id="943816"/>
    <lineage>
        <taxon>Bacteria</taxon>
        <taxon>Bacillati</taxon>
        <taxon>Actinomycetota</taxon>
        <taxon>Actinomycetes</taxon>
        <taxon>Kitasatosporales</taxon>
        <taxon>Streptomycetaceae</taxon>
        <taxon>Streptomyces</taxon>
    </lineage>
</organism>
<accession>A0A1H9Q7E8</accession>
<dbReference type="InterPro" id="IPR036188">
    <property type="entry name" value="FAD/NAD-bd_sf"/>
</dbReference>
<dbReference type="InterPro" id="IPR051704">
    <property type="entry name" value="FAD_aromatic-hydroxylase"/>
</dbReference>
<keyword evidence="2" id="KW-1185">Reference proteome</keyword>
<name>A0A1H9Q7E8_9ACTN</name>
<dbReference type="RefSeq" id="WP_074999188.1">
    <property type="nucleotide sequence ID" value="NZ_FOGO01000002.1"/>
</dbReference>
<dbReference type="OrthoDB" id="3356051at2"/>
<evidence type="ECO:0000313" key="2">
    <source>
        <dbReference type="Proteomes" id="UP000182841"/>
    </source>
</evidence>
<dbReference type="AlphaFoldDB" id="A0A1H9Q7E8"/>
<evidence type="ECO:0000313" key="1">
    <source>
        <dbReference type="EMBL" id="SER56352.1"/>
    </source>
</evidence>